<evidence type="ECO:0000256" key="5">
    <source>
        <dbReference type="ARBA" id="ARBA00023136"/>
    </source>
</evidence>
<evidence type="ECO:0000256" key="4">
    <source>
        <dbReference type="ARBA" id="ARBA00023065"/>
    </source>
</evidence>
<dbReference type="Pfam" id="PF00213">
    <property type="entry name" value="OSCP"/>
    <property type="match status" value="1"/>
</dbReference>
<keyword evidence="6 8" id="KW-0139">CF(1)</keyword>
<dbReference type="SUPFAM" id="SSF47928">
    <property type="entry name" value="N-terminal domain of the delta subunit of the F1F0-ATP synthase"/>
    <property type="match status" value="1"/>
</dbReference>
<dbReference type="EMBL" id="UHIA01000004">
    <property type="protein sequence ID" value="SUO97007.1"/>
    <property type="molecule type" value="Genomic_DNA"/>
</dbReference>
<name>A0A380MZV0_9GAMM</name>
<evidence type="ECO:0000313" key="9">
    <source>
        <dbReference type="EMBL" id="SUO97007.1"/>
    </source>
</evidence>
<evidence type="ECO:0000256" key="8">
    <source>
        <dbReference type="HAMAP-Rule" id="MF_01416"/>
    </source>
</evidence>
<accession>A0A380MZV0</accession>
<keyword evidence="10" id="KW-1185">Reference proteome</keyword>
<dbReference type="AlphaFoldDB" id="A0A380MZV0"/>
<protein>
    <recommendedName>
        <fullName evidence="8">ATP synthase subunit delta</fullName>
    </recommendedName>
    <alternativeName>
        <fullName evidence="8">ATP synthase F(1) sector subunit delta</fullName>
    </alternativeName>
    <alternativeName>
        <fullName evidence="8">F-type ATPase subunit delta</fullName>
        <shortName evidence="8">F-ATPase subunit delta</shortName>
    </alternativeName>
</protein>
<comment type="function">
    <text evidence="8">This protein is part of the stalk that links CF(0) to CF(1). It either transmits conformational changes from CF(0) to CF(1) or is implicated in proton conduction.</text>
</comment>
<dbReference type="InterPro" id="IPR000711">
    <property type="entry name" value="ATPase_OSCP/dsu"/>
</dbReference>
<organism evidence="9 10">
    <name type="scientific">Suttonella indologenes</name>
    <dbReference type="NCBI Taxonomy" id="13276"/>
    <lineage>
        <taxon>Bacteria</taxon>
        <taxon>Pseudomonadati</taxon>
        <taxon>Pseudomonadota</taxon>
        <taxon>Gammaproteobacteria</taxon>
        <taxon>Cardiobacteriales</taxon>
        <taxon>Cardiobacteriaceae</taxon>
        <taxon>Suttonella</taxon>
    </lineage>
</organism>
<dbReference type="PRINTS" id="PR00125">
    <property type="entry name" value="ATPASEDELTA"/>
</dbReference>
<keyword evidence="4 8" id="KW-0406">Ion transport</keyword>
<evidence type="ECO:0000256" key="7">
    <source>
        <dbReference type="ARBA" id="ARBA00023310"/>
    </source>
</evidence>
<dbReference type="RefSeq" id="WP_115218522.1">
    <property type="nucleotide sequence ID" value="NZ_UHIA01000004.1"/>
</dbReference>
<dbReference type="Gene3D" id="1.10.520.20">
    <property type="entry name" value="N-terminal domain of the delta subunit of the F1F0-ATP synthase"/>
    <property type="match status" value="1"/>
</dbReference>
<keyword evidence="5 8" id="KW-0472">Membrane</keyword>
<dbReference type="NCBIfam" id="TIGR01145">
    <property type="entry name" value="ATP_synt_delta"/>
    <property type="match status" value="1"/>
</dbReference>
<evidence type="ECO:0000256" key="1">
    <source>
        <dbReference type="ARBA" id="ARBA00004370"/>
    </source>
</evidence>
<keyword evidence="2 8" id="KW-0813">Transport</keyword>
<evidence type="ECO:0000256" key="3">
    <source>
        <dbReference type="ARBA" id="ARBA00022781"/>
    </source>
</evidence>
<keyword evidence="7 8" id="KW-0066">ATP synthesis</keyword>
<evidence type="ECO:0000256" key="2">
    <source>
        <dbReference type="ARBA" id="ARBA00022448"/>
    </source>
</evidence>
<dbReference type="PANTHER" id="PTHR11910">
    <property type="entry name" value="ATP SYNTHASE DELTA CHAIN"/>
    <property type="match status" value="1"/>
</dbReference>
<comment type="function">
    <text evidence="8">F(1)F(0) ATP synthase produces ATP from ADP in the presence of a proton or sodium gradient. F-type ATPases consist of two structural domains, F(1) containing the extramembraneous catalytic core and F(0) containing the membrane proton channel, linked together by a central stalk and a peripheral stalk. During catalysis, ATP synthesis in the catalytic domain of F(1) is coupled via a rotary mechanism of the central stalk subunits to proton translocation.</text>
</comment>
<comment type="similarity">
    <text evidence="8">Belongs to the ATPase delta chain family.</text>
</comment>
<keyword evidence="3 8" id="KW-0375">Hydrogen ion transport</keyword>
<dbReference type="OrthoDB" id="9816221at2"/>
<dbReference type="NCBIfam" id="NF004402">
    <property type="entry name" value="PRK05758.2-2"/>
    <property type="match status" value="1"/>
</dbReference>
<dbReference type="GO" id="GO:0046933">
    <property type="term" value="F:proton-transporting ATP synthase activity, rotational mechanism"/>
    <property type="evidence" value="ECO:0007669"/>
    <property type="project" value="UniProtKB-UniRule"/>
</dbReference>
<evidence type="ECO:0000313" key="10">
    <source>
        <dbReference type="Proteomes" id="UP000254575"/>
    </source>
</evidence>
<dbReference type="GO" id="GO:0045259">
    <property type="term" value="C:proton-transporting ATP synthase complex"/>
    <property type="evidence" value="ECO:0007669"/>
    <property type="project" value="UniProtKB-KW"/>
</dbReference>
<keyword evidence="8" id="KW-1003">Cell membrane</keyword>
<dbReference type="InterPro" id="IPR026015">
    <property type="entry name" value="ATP_synth_OSCP/delta_N_sf"/>
</dbReference>
<comment type="subcellular location">
    <subcellularLocation>
        <location evidence="8">Cell membrane</location>
        <topology evidence="8">Peripheral membrane protein</topology>
    </subcellularLocation>
    <subcellularLocation>
        <location evidence="1">Membrane</location>
    </subcellularLocation>
</comment>
<proteinExistence type="inferred from homology"/>
<evidence type="ECO:0000256" key="6">
    <source>
        <dbReference type="ARBA" id="ARBA00023196"/>
    </source>
</evidence>
<dbReference type="HAMAP" id="MF_01416">
    <property type="entry name" value="ATP_synth_delta_bact"/>
    <property type="match status" value="1"/>
</dbReference>
<sequence>MSQSETIARPYAKAAYQQALANESLGKWQEFLQISASFAKNEAIISRLTVPGFFSEWQSWLNESLEKNRGEIMRKEEENFLNILQENNRLSVLPEIAEQFILQMHQADGVCEAKVYSAKVLESQQKASIIEMLEKKLGKKVLLEVIEQADLLAGVRIEYDGLVLDQSTKGRIEQFAQKLEDLRN</sequence>
<dbReference type="GO" id="GO:0005886">
    <property type="term" value="C:plasma membrane"/>
    <property type="evidence" value="ECO:0007669"/>
    <property type="project" value="UniProtKB-SubCell"/>
</dbReference>
<gene>
    <name evidence="8 9" type="primary">atpH</name>
    <name evidence="9" type="ORF">NCTC10717_01297</name>
</gene>
<dbReference type="Proteomes" id="UP000254575">
    <property type="component" value="Unassembled WGS sequence"/>
</dbReference>
<reference evidence="9 10" key="1">
    <citation type="submission" date="2018-06" db="EMBL/GenBank/DDBJ databases">
        <authorList>
            <consortium name="Pathogen Informatics"/>
            <person name="Doyle S."/>
        </authorList>
    </citation>
    <scope>NUCLEOTIDE SEQUENCE [LARGE SCALE GENOMIC DNA]</scope>
    <source>
        <strain evidence="9 10">NCTC10717</strain>
    </source>
</reference>